<comment type="caution">
    <text evidence="2">The sequence shown here is derived from an EMBL/GenBank/DDBJ whole genome shotgun (WGS) entry which is preliminary data.</text>
</comment>
<accession>A0A814I0H1</accession>
<keyword evidence="1" id="KW-0472">Membrane</keyword>
<evidence type="ECO:0000313" key="6">
    <source>
        <dbReference type="Proteomes" id="UP000663870"/>
    </source>
</evidence>
<dbReference type="EMBL" id="CAJNOH010000373">
    <property type="protein sequence ID" value="CAF1018675.1"/>
    <property type="molecule type" value="Genomic_DNA"/>
</dbReference>
<dbReference type="EMBL" id="CAJNOL010000594">
    <property type="protein sequence ID" value="CAF1130420.1"/>
    <property type="molecule type" value="Genomic_DNA"/>
</dbReference>
<reference evidence="2" key="1">
    <citation type="submission" date="2021-02" db="EMBL/GenBank/DDBJ databases">
        <authorList>
            <person name="Nowell W R."/>
        </authorList>
    </citation>
    <scope>NUCLEOTIDE SEQUENCE</scope>
</reference>
<dbReference type="AlphaFoldDB" id="A0A814I0H1"/>
<feature type="transmembrane region" description="Helical" evidence="1">
    <location>
        <begin position="47"/>
        <end position="64"/>
    </location>
</feature>
<keyword evidence="1" id="KW-0812">Transmembrane</keyword>
<keyword evidence="6" id="KW-1185">Reference proteome</keyword>
<keyword evidence="1" id="KW-1133">Transmembrane helix</keyword>
<dbReference type="Proteomes" id="UP000663870">
    <property type="component" value="Unassembled WGS sequence"/>
</dbReference>
<evidence type="ECO:0000313" key="5">
    <source>
        <dbReference type="Proteomes" id="UP000663854"/>
    </source>
</evidence>
<evidence type="ECO:0000313" key="4">
    <source>
        <dbReference type="EMBL" id="CAF1135955.1"/>
    </source>
</evidence>
<organism evidence="2 5">
    <name type="scientific">Rotaria sordida</name>
    <dbReference type="NCBI Taxonomy" id="392033"/>
    <lineage>
        <taxon>Eukaryota</taxon>
        <taxon>Metazoa</taxon>
        <taxon>Spiralia</taxon>
        <taxon>Gnathifera</taxon>
        <taxon>Rotifera</taxon>
        <taxon>Eurotatoria</taxon>
        <taxon>Bdelloidea</taxon>
        <taxon>Philodinida</taxon>
        <taxon>Philodinidae</taxon>
        <taxon>Rotaria</taxon>
    </lineage>
</organism>
<evidence type="ECO:0000313" key="3">
    <source>
        <dbReference type="EMBL" id="CAF1130420.1"/>
    </source>
</evidence>
<gene>
    <name evidence="3" type="ORF">JXQ802_LOCUS20672</name>
    <name evidence="4" type="ORF">JXQ802_LOCUS20955</name>
    <name evidence="2" type="ORF">PYM288_LOCUS15495</name>
</gene>
<feature type="transmembrane region" description="Helical" evidence="1">
    <location>
        <begin position="70"/>
        <end position="88"/>
    </location>
</feature>
<evidence type="ECO:0000256" key="1">
    <source>
        <dbReference type="SAM" id="Phobius"/>
    </source>
</evidence>
<protein>
    <submittedName>
        <fullName evidence="2">Uncharacterized protein</fullName>
    </submittedName>
</protein>
<name>A0A814I0H1_9BILA</name>
<evidence type="ECO:0000313" key="2">
    <source>
        <dbReference type="EMBL" id="CAF1018675.1"/>
    </source>
</evidence>
<proteinExistence type="predicted"/>
<dbReference type="Proteomes" id="UP000663854">
    <property type="component" value="Unassembled WGS sequence"/>
</dbReference>
<sequence length="112" mass="13477">MADDEENDPTAPFNELEAFDSIWQALKWKQIKKRVPIYFKKTLSNRYFLANLVYLFYAIGIIIIDYPLWGYALALMHLISATLYWWAWRDDRWNDLIIIPEYLNHIEAALYL</sequence>
<dbReference type="EMBL" id="CAJNOL010000607">
    <property type="protein sequence ID" value="CAF1135955.1"/>
    <property type="molecule type" value="Genomic_DNA"/>
</dbReference>